<name>A0A2Z6ND43_TRISU</name>
<evidence type="ECO:0000313" key="10">
    <source>
        <dbReference type="Proteomes" id="UP000242715"/>
    </source>
</evidence>
<dbReference type="InterPro" id="IPR000070">
    <property type="entry name" value="Pectinesterase_cat"/>
</dbReference>
<evidence type="ECO:0000256" key="1">
    <source>
        <dbReference type="ARBA" id="ARBA00004191"/>
    </source>
</evidence>
<evidence type="ECO:0000256" key="2">
    <source>
        <dbReference type="ARBA" id="ARBA00005184"/>
    </source>
</evidence>
<evidence type="ECO:0000256" key="3">
    <source>
        <dbReference type="ARBA" id="ARBA00008891"/>
    </source>
</evidence>
<evidence type="ECO:0000259" key="8">
    <source>
        <dbReference type="Pfam" id="PF01095"/>
    </source>
</evidence>
<keyword evidence="5" id="KW-0964">Secreted</keyword>
<keyword evidence="5" id="KW-0134">Cell wall</keyword>
<accession>A0A2Z6ND43</accession>
<dbReference type="GO" id="GO:0042545">
    <property type="term" value="P:cell wall modification"/>
    <property type="evidence" value="ECO:0007669"/>
    <property type="project" value="InterPro"/>
</dbReference>
<dbReference type="GO" id="GO:0045490">
    <property type="term" value="P:pectin catabolic process"/>
    <property type="evidence" value="ECO:0007669"/>
    <property type="project" value="UniProtKB-UniPathway"/>
</dbReference>
<dbReference type="PANTHER" id="PTHR31321:SF134">
    <property type="entry name" value="PECTINESTERASE"/>
    <property type="match status" value="1"/>
</dbReference>
<evidence type="ECO:0000256" key="5">
    <source>
        <dbReference type="ARBA" id="ARBA00022512"/>
    </source>
</evidence>
<dbReference type="EC" id="3.1.1.11" evidence="4"/>
<evidence type="ECO:0000256" key="4">
    <source>
        <dbReference type="ARBA" id="ARBA00013229"/>
    </source>
</evidence>
<evidence type="ECO:0000256" key="7">
    <source>
        <dbReference type="ARBA" id="ARBA00023085"/>
    </source>
</evidence>
<feature type="domain" description="Pectinesterase catalytic" evidence="8">
    <location>
        <begin position="3"/>
        <end position="56"/>
    </location>
</feature>
<dbReference type="UniPathway" id="UPA00545">
    <property type="reaction ID" value="UER00823"/>
</dbReference>
<dbReference type="AlphaFoldDB" id="A0A2Z6ND43"/>
<reference evidence="10" key="1">
    <citation type="journal article" date="2017" name="Front. Plant Sci.">
        <title>Climate Clever Clovers: New Paradigm to Reduce the Environmental Footprint of Ruminants by Breeding Low Methanogenic Forages Utilizing Haplotype Variation.</title>
        <authorList>
            <person name="Kaur P."/>
            <person name="Appels R."/>
            <person name="Bayer P.E."/>
            <person name="Keeble-Gagnere G."/>
            <person name="Wang J."/>
            <person name="Hirakawa H."/>
            <person name="Shirasawa K."/>
            <person name="Vercoe P."/>
            <person name="Stefanova K."/>
            <person name="Durmic Z."/>
            <person name="Nichols P."/>
            <person name="Revell C."/>
            <person name="Isobe S.N."/>
            <person name="Edwards D."/>
            <person name="Erskine W."/>
        </authorList>
    </citation>
    <scope>NUCLEOTIDE SEQUENCE [LARGE SCALE GENOMIC DNA]</scope>
    <source>
        <strain evidence="10">cv. Daliak</strain>
    </source>
</reference>
<dbReference type="InterPro" id="IPR011050">
    <property type="entry name" value="Pectin_lyase_fold/virulence"/>
</dbReference>
<dbReference type="GO" id="GO:0030599">
    <property type="term" value="F:pectinesterase activity"/>
    <property type="evidence" value="ECO:0007669"/>
    <property type="project" value="UniProtKB-EC"/>
</dbReference>
<comment type="subcellular location">
    <subcellularLocation>
        <location evidence="1">Secreted</location>
        <location evidence="1">Cell wall</location>
    </subcellularLocation>
</comment>
<keyword evidence="6" id="KW-0378">Hydrolase</keyword>
<evidence type="ECO:0000313" key="9">
    <source>
        <dbReference type="EMBL" id="GAU34250.1"/>
    </source>
</evidence>
<dbReference type="PANTHER" id="PTHR31321">
    <property type="entry name" value="ACYL-COA THIOESTER HYDROLASE YBHC-RELATED"/>
    <property type="match status" value="1"/>
</dbReference>
<comment type="pathway">
    <text evidence="2">Glycan metabolism; pectin degradation; 2-dehydro-3-deoxy-D-gluconate from pectin: step 1/5.</text>
</comment>
<keyword evidence="7" id="KW-0063">Aspartyl esterase</keyword>
<proteinExistence type="inferred from homology"/>
<dbReference type="Proteomes" id="UP000242715">
    <property type="component" value="Unassembled WGS sequence"/>
</dbReference>
<dbReference type="Pfam" id="PF01095">
    <property type="entry name" value="Pectinesterase"/>
    <property type="match status" value="2"/>
</dbReference>
<feature type="domain" description="Pectinesterase catalytic" evidence="8">
    <location>
        <begin position="69"/>
        <end position="151"/>
    </location>
</feature>
<dbReference type="OrthoDB" id="2019149at2759"/>
<keyword evidence="10" id="KW-1185">Reference proteome</keyword>
<protein>
    <recommendedName>
        <fullName evidence="4">pectinesterase</fullName>
        <ecNumber evidence="4">3.1.1.11</ecNumber>
    </recommendedName>
</protein>
<dbReference type="SUPFAM" id="SSF51126">
    <property type="entry name" value="Pectin lyase-like"/>
    <property type="match status" value="1"/>
</dbReference>
<gene>
    <name evidence="9" type="ORF">TSUD_210320</name>
</gene>
<comment type="similarity">
    <text evidence="3">Belongs to the pectinesterase family.</text>
</comment>
<dbReference type="EMBL" id="DF973549">
    <property type="protein sequence ID" value="GAU34250.1"/>
    <property type="molecule type" value="Genomic_DNA"/>
</dbReference>
<organism evidence="9 10">
    <name type="scientific">Trifolium subterraneum</name>
    <name type="common">Subterranean clover</name>
    <dbReference type="NCBI Taxonomy" id="3900"/>
    <lineage>
        <taxon>Eukaryota</taxon>
        <taxon>Viridiplantae</taxon>
        <taxon>Streptophyta</taxon>
        <taxon>Embryophyta</taxon>
        <taxon>Tracheophyta</taxon>
        <taxon>Spermatophyta</taxon>
        <taxon>Magnoliopsida</taxon>
        <taxon>eudicotyledons</taxon>
        <taxon>Gunneridae</taxon>
        <taxon>Pentapetalae</taxon>
        <taxon>rosids</taxon>
        <taxon>fabids</taxon>
        <taxon>Fabales</taxon>
        <taxon>Fabaceae</taxon>
        <taxon>Papilionoideae</taxon>
        <taxon>50 kb inversion clade</taxon>
        <taxon>NPAAA clade</taxon>
        <taxon>Hologalegina</taxon>
        <taxon>IRL clade</taxon>
        <taxon>Trifolieae</taxon>
        <taxon>Trifolium</taxon>
    </lineage>
</organism>
<evidence type="ECO:0000256" key="6">
    <source>
        <dbReference type="ARBA" id="ARBA00022801"/>
    </source>
</evidence>
<dbReference type="InterPro" id="IPR012334">
    <property type="entry name" value="Pectin_lyas_fold"/>
</dbReference>
<sequence>MIYADKCAFYDCAFYGVQDTLYDTYGRHYYHNCYIQGGIDFVFGNGQSIFEASTLNFSMGVYGPKLGTKETAILGRSLDAYSRVIVANSYLTNVVSPEGWYARTYVGHEETITFVEAGNSGPGANQSQRVKWMKHLSGAELDRFLNISFIDKEGWINKLPVNN</sequence>
<dbReference type="Gene3D" id="2.160.20.10">
    <property type="entry name" value="Single-stranded right-handed beta-helix, Pectin lyase-like"/>
    <property type="match status" value="1"/>
</dbReference>